<dbReference type="SUPFAM" id="SSF56059">
    <property type="entry name" value="Glutathione synthetase ATP-binding domain-like"/>
    <property type="match status" value="1"/>
</dbReference>
<dbReference type="STRING" id="7757.ENSPMAP00000005355"/>
<dbReference type="PROSITE" id="PS51221">
    <property type="entry name" value="TTL"/>
    <property type="match status" value="1"/>
</dbReference>
<evidence type="ECO:0000256" key="8">
    <source>
        <dbReference type="ARBA" id="ARBA00048944"/>
    </source>
</evidence>
<dbReference type="AlphaFoldDB" id="S4RJH2"/>
<reference evidence="10" key="2">
    <citation type="submission" date="2025-09" db="UniProtKB">
        <authorList>
            <consortium name="Ensembl"/>
        </authorList>
    </citation>
    <scope>IDENTIFICATION</scope>
</reference>
<keyword evidence="5" id="KW-0067">ATP-binding</keyword>
<feature type="region of interest" description="Disordered" evidence="9">
    <location>
        <begin position="209"/>
        <end position="231"/>
    </location>
</feature>
<dbReference type="PANTHER" id="PTHR45870:SF3">
    <property type="entry name" value="PROTEIN MONOGLYCYLASE TTLL8"/>
    <property type="match status" value="1"/>
</dbReference>
<dbReference type="GO" id="GO:0060271">
    <property type="term" value="P:cilium assembly"/>
    <property type="evidence" value="ECO:0007669"/>
    <property type="project" value="TreeGrafter"/>
</dbReference>
<dbReference type="GO" id="GO:0005524">
    <property type="term" value="F:ATP binding"/>
    <property type="evidence" value="ECO:0007669"/>
    <property type="project" value="UniProtKB-KW"/>
</dbReference>
<evidence type="ECO:0000313" key="10">
    <source>
        <dbReference type="Ensembl" id="ENSPMAP00000005355.1"/>
    </source>
</evidence>
<keyword evidence="3" id="KW-0436">Ligase</keyword>
<comment type="catalytic activity">
    <reaction evidence="8">
        <text>L-glutamyl-[protein] + glycine + ATP = glycyl-L-glutamyl-[protein] + ADP + phosphate + H(+)</text>
        <dbReference type="Rhea" id="RHEA:67180"/>
        <dbReference type="Rhea" id="RHEA-COMP:10208"/>
        <dbReference type="Rhea" id="RHEA-COMP:17207"/>
        <dbReference type="ChEBI" id="CHEBI:15378"/>
        <dbReference type="ChEBI" id="CHEBI:29973"/>
        <dbReference type="ChEBI" id="CHEBI:30616"/>
        <dbReference type="ChEBI" id="CHEBI:43474"/>
        <dbReference type="ChEBI" id="CHEBI:57305"/>
        <dbReference type="ChEBI" id="CHEBI:167890"/>
        <dbReference type="ChEBI" id="CHEBI:456216"/>
    </reaction>
    <physiologicalReaction direction="left-to-right" evidence="8">
        <dbReference type="Rhea" id="RHEA:67181"/>
    </physiologicalReaction>
</comment>
<dbReference type="InterPro" id="IPR004344">
    <property type="entry name" value="TTL/TTLL_fam"/>
</dbReference>
<dbReference type="GeneTree" id="ENSGT00940000154857"/>
<keyword evidence="6" id="KW-0282">Flagellum</keyword>
<evidence type="ECO:0000256" key="7">
    <source>
        <dbReference type="ARBA" id="ARBA00023212"/>
    </source>
</evidence>
<proteinExistence type="predicted"/>
<keyword evidence="6" id="KW-0969">Cilium</keyword>
<sequence>NLESHLESRVRDKKIFAVLGPYPVIRACLRRRGWVEMRLWALAEGATPQSGASRRSRANETGKENCEQHGVSHELLYISGAVVRCAHTHSHHRLITSRLVRNEVPYLIWTTRCGSVDTKLLRKEQMLNHFARAGSFTTKLLGKCLPPLRFVPSFHAVAPNFLSCCCHHSRCLATCTVSSWAEDFRLTAATSLLKLVVERHGAMDGVGRLEGTEAQRGGPGGHPTPHPAGVEAPQRDRWLLDRAMAACETFLRSQEHEDIDGTASRPESPDWDAFLQRYYRFVHGGERLRGVAELAPQCRDLLARLRAARPQLDMEGTRNTWVVKPGAMSRGRVTPPGVLCMNRLCEMLRLVECDTALVKDGRWIVQKYVERPLLIHATKFDIRQWFLVTDWNPLTVWFYQDCYLRFSTQPFQLDNLDTSIHLCNNSIQKHFENAQGRSAQLPRDNIWHGRQFVSYLESLGLGFAWEGVVVPGMKQAIIHALQAAQDVVDARRGSFELYGADFLLGEDQRPWLLEINSSPTMSPSTPVTAELCARVQDDLLRVVLDRRVDRSAHTGGFYLIHKQPAVEVPQYLGVNLSVEGERVKRSRASQPRIGVPMCTGAP</sequence>
<dbReference type="OMA" id="SHHMGRL"/>
<dbReference type="Gene3D" id="3.30.470.20">
    <property type="entry name" value="ATP-grasp fold, B domain"/>
    <property type="match status" value="1"/>
</dbReference>
<dbReference type="Pfam" id="PF03133">
    <property type="entry name" value="TTL"/>
    <property type="match status" value="1"/>
</dbReference>
<dbReference type="FunFam" id="3.30.470.20:FF:000032">
    <property type="entry name" value="tubulin monoglycylase TTLL3 isoform X2"/>
    <property type="match status" value="1"/>
</dbReference>
<keyword evidence="4" id="KW-0547">Nucleotide-binding</keyword>
<dbReference type="GO" id="GO:0070736">
    <property type="term" value="F:protein-glycine ligase activity, initiating"/>
    <property type="evidence" value="ECO:0007669"/>
    <property type="project" value="TreeGrafter"/>
</dbReference>
<dbReference type="GO" id="GO:0005930">
    <property type="term" value="C:axoneme"/>
    <property type="evidence" value="ECO:0007669"/>
    <property type="project" value="TreeGrafter"/>
</dbReference>
<comment type="subcellular location">
    <subcellularLocation>
        <location evidence="1">Cytoplasm</location>
        <location evidence="1">Cytoskeleton</location>
        <location evidence="1">Flagellum axoneme</location>
    </subcellularLocation>
</comment>
<keyword evidence="2" id="KW-0963">Cytoplasm</keyword>
<dbReference type="InterPro" id="IPR051437">
    <property type="entry name" value="TTLL_monoglycylase"/>
</dbReference>
<keyword evidence="6" id="KW-0966">Cell projection</keyword>
<evidence type="ECO:0000256" key="2">
    <source>
        <dbReference type="ARBA" id="ARBA00022490"/>
    </source>
</evidence>
<protein>
    <submittedName>
        <fullName evidence="10">Tubulin tyrosine ligase like 3</fullName>
    </submittedName>
</protein>
<name>S4RJH2_PETMA</name>
<evidence type="ECO:0000256" key="9">
    <source>
        <dbReference type="SAM" id="MobiDB-lite"/>
    </source>
</evidence>
<evidence type="ECO:0000256" key="4">
    <source>
        <dbReference type="ARBA" id="ARBA00022741"/>
    </source>
</evidence>
<dbReference type="Ensembl" id="ENSPMAT00000005375.1">
    <property type="protein sequence ID" value="ENSPMAP00000005355.1"/>
    <property type="gene ID" value="ENSPMAG00000004884.1"/>
</dbReference>
<dbReference type="GO" id="GO:0015630">
    <property type="term" value="C:microtubule cytoskeleton"/>
    <property type="evidence" value="ECO:0007669"/>
    <property type="project" value="TreeGrafter"/>
</dbReference>
<evidence type="ECO:0000256" key="5">
    <source>
        <dbReference type="ARBA" id="ARBA00022840"/>
    </source>
</evidence>
<reference evidence="10" key="1">
    <citation type="submission" date="2025-08" db="UniProtKB">
        <authorList>
            <consortium name="Ensembl"/>
        </authorList>
    </citation>
    <scope>IDENTIFICATION</scope>
</reference>
<accession>S4RJH2</accession>
<evidence type="ECO:0000256" key="6">
    <source>
        <dbReference type="ARBA" id="ARBA00022846"/>
    </source>
</evidence>
<evidence type="ECO:0000256" key="3">
    <source>
        <dbReference type="ARBA" id="ARBA00022598"/>
    </source>
</evidence>
<dbReference type="GO" id="GO:0003341">
    <property type="term" value="P:cilium movement"/>
    <property type="evidence" value="ECO:0007669"/>
    <property type="project" value="TreeGrafter"/>
</dbReference>
<organism evidence="10">
    <name type="scientific">Petromyzon marinus</name>
    <name type="common">Sea lamprey</name>
    <dbReference type="NCBI Taxonomy" id="7757"/>
    <lineage>
        <taxon>Eukaryota</taxon>
        <taxon>Metazoa</taxon>
        <taxon>Chordata</taxon>
        <taxon>Craniata</taxon>
        <taxon>Vertebrata</taxon>
        <taxon>Cyclostomata</taxon>
        <taxon>Hyperoartia</taxon>
        <taxon>Petromyzontiformes</taxon>
        <taxon>Petromyzontidae</taxon>
        <taxon>Petromyzon</taxon>
    </lineage>
</organism>
<evidence type="ECO:0000256" key="1">
    <source>
        <dbReference type="ARBA" id="ARBA00004611"/>
    </source>
</evidence>
<dbReference type="PANTHER" id="PTHR45870">
    <property type="entry name" value="TUBULIN MONOGLYCYLASE TTLL3"/>
    <property type="match status" value="1"/>
</dbReference>
<keyword evidence="7" id="KW-0206">Cytoskeleton</keyword>